<feature type="compositionally biased region" description="Basic and acidic residues" evidence="1">
    <location>
        <begin position="1780"/>
        <end position="1790"/>
    </location>
</feature>
<feature type="region of interest" description="Disordered" evidence="1">
    <location>
        <begin position="456"/>
        <end position="485"/>
    </location>
</feature>
<dbReference type="RefSeq" id="XP_015590264.1">
    <property type="nucleotide sequence ID" value="XM_015734778.2"/>
</dbReference>
<dbReference type="KEGG" id="ccin:107265371"/>
<feature type="region of interest" description="Disordered" evidence="1">
    <location>
        <begin position="1777"/>
        <end position="1850"/>
    </location>
</feature>
<feature type="compositionally biased region" description="Basic and acidic residues" evidence="1">
    <location>
        <begin position="1715"/>
        <end position="1725"/>
    </location>
</feature>
<dbReference type="PROSITE" id="PS50896">
    <property type="entry name" value="LISH"/>
    <property type="match status" value="1"/>
</dbReference>
<feature type="compositionally biased region" description="Polar residues" evidence="1">
    <location>
        <begin position="1569"/>
        <end position="1578"/>
    </location>
</feature>
<name>A0AAJ7RCF1_CEPCN</name>
<feature type="compositionally biased region" description="Polar residues" evidence="1">
    <location>
        <begin position="2095"/>
        <end position="2109"/>
    </location>
</feature>
<feature type="region of interest" description="Disordered" evidence="1">
    <location>
        <begin position="1408"/>
        <end position="1448"/>
    </location>
</feature>
<feature type="compositionally biased region" description="Low complexity" evidence="1">
    <location>
        <begin position="970"/>
        <end position="982"/>
    </location>
</feature>
<dbReference type="Proteomes" id="UP000694920">
    <property type="component" value="Unplaced"/>
</dbReference>
<evidence type="ECO:0000256" key="1">
    <source>
        <dbReference type="SAM" id="MobiDB-lite"/>
    </source>
</evidence>
<evidence type="ECO:0000313" key="3">
    <source>
        <dbReference type="RefSeq" id="XP_015590264.1"/>
    </source>
</evidence>
<feature type="compositionally biased region" description="Low complexity" evidence="1">
    <location>
        <begin position="1653"/>
        <end position="1663"/>
    </location>
</feature>
<dbReference type="GeneID" id="107265371"/>
<feature type="region of interest" description="Disordered" evidence="1">
    <location>
        <begin position="1645"/>
        <end position="1667"/>
    </location>
</feature>
<feature type="compositionally biased region" description="Basic and acidic residues" evidence="1">
    <location>
        <begin position="1829"/>
        <end position="1843"/>
    </location>
</feature>
<feature type="compositionally biased region" description="Basic and acidic residues" evidence="1">
    <location>
        <begin position="1027"/>
        <end position="1046"/>
    </location>
</feature>
<feature type="region of interest" description="Disordered" evidence="1">
    <location>
        <begin position="230"/>
        <end position="264"/>
    </location>
</feature>
<feature type="compositionally biased region" description="Polar residues" evidence="1">
    <location>
        <begin position="1795"/>
        <end position="1812"/>
    </location>
</feature>
<feature type="compositionally biased region" description="Low complexity" evidence="1">
    <location>
        <begin position="1420"/>
        <end position="1440"/>
    </location>
</feature>
<evidence type="ECO:0000313" key="2">
    <source>
        <dbReference type="Proteomes" id="UP000694920"/>
    </source>
</evidence>
<feature type="compositionally biased region" description="Basic and acidic residues" evidence="1">
    <location>
        <begin position="2142"/>
        <end position="2167"/>
    </location>
</feature>
<protein>
    <submittedName>
        <fullName evidence="3 4">Uncharacterized protein LOC107265371 isoform X1</fullName>
    </submittedName>
</protein>
<feature type="region of interest" description="Disordered" evidence="1">
    <location>
        <begin position="2092"/>
        <end position="2171"/>
    </location>
</feature>
<keyword evidence="2" id="KW-1185">Reference proteome</keyword>
<feature type="region of interest" description="Disordered" evidence="1">
    <location>
        <begin position="1014"/>
        <end position="1057"/>
    </location>
</feature>
<feature type="region of interest" description="Disordered" evidence="1">
    <location>
        <begin position="115"/>
        <end position="144"/>
    </location>
</feature>
<dbReference type="InterPro" id="IPR006594">
    <property type="entry name" value="LisH"/>
</dbReference>
<feature type="compositionally biased region" description="Basic and acidic residues" evidence="1">
    <location>
        <begin position="468"/>
        <end position="485"/>
    </location>
</feature>
<feature type="compositionally biased region" description="Polar residues" evidence="1">
    <location>
        <begin position="2116"/>
        <end position="2126"/>
    </location>
</feature>
<sequence length="2190" mass="240449">MESLLPSEVARLVLGYLEDQKCDEAAKAFLQTSSHLQECRTVVSNGKRFSTRVNGFTLLDILEKFSAANAIIQERLSRLADCEQLKHCGDLLEQLRFLVEGSRAQRFVVNINVPPQTSSQSAGGSPIISSSIRKRHHSGSDRERCKRAAKSFPQIYDKQYESVSSQLGCDTIEATPLESLPGHADLLASHDSGRLNNSERGSGDSYCTINKNNTVNNITKTQTADFVKESSSVDSCSTNQKNKSSNNDSQTCEPEPSNFDKDNEIGQDAQIKPFGVCMGTSTDELAYTSAEVQTTPYDIQESESESNDEPIENLSLLTKELLNRTELQERIADNINKAILPGDASFKDESLCESMGGELNTSIMSELNNAIKSIVQATETDPVFEQFFEEIIGPNIETDTSPDEEIDSKFNVDPSKEVSCEKHVEAVIEDTRSQEPGPITAKSTSGSSVVEIPLKHRLRSSSRQQNTRVEDETDKLKEREKEESALHDQNAAAILSIINVNMSGEIIHDGKRGHHVLNEQICLNTETEKISEKREAQVELHVKEPVVQMPEASSMPVSQEANVAMPYPNNTVECKSTRKNPIKKPKPTKPKHILENDAEKLISEQEMMVMPTLIVCSKEEVTSLLKTNSNYHAANSGNISSSSSSHFIPIAPKDPLGIPPPEKIYLRAVNVCQKVAVPPDPIEVKLAQTEETKVQRAVQSSKRKPRKVTKKLKNTQVVEKPVQSAMETVTISDTPAVINTSSEIESITLYGNENSAGTTLENANMPPINLDESISLCGTGLSPFLKFHDKAKQPQHETSIVMKSANDVIPESNRVETAVQLPKDKAGEEQNSIAGRSSCDVITKRTPRSLLKSRSKNYRLSMSTPRRRSSHVRALDFTTPTKVTSSGRRLSTNESVQFSPKSSNRSKSVCRTTLFKSPPFGNSPVTVQKLKSPLKICRPCKVPIATRSPAPKLMGGWEKYTGVGLILGGTSPHSSSRTTSPSKNQTQSSTKEAPVIKKSWDADLRKILQASKEKEEVVVKTTKTTKKRESTKDKSSSATSKKEVVTKKNAKSTVGSNKVKNNQTDEIIISDKSSDSCTKTVDNDVIKELTSVQDVITPSNTNVNKVEVPVPTSSCSDTVQVQDEKDSLANKNDTSEKKVVKKYAKLKTIKTNISKPNSANIIECMSNSIDLSVRTSDLIRISPESSRHILQLPHMIDLETPRKIENSFGLPPTPRVLSPSNNVITPFVKVSEDSSKVRSFVTTPEFPPTPCVTLTPKLAGENTEDAIRKGEYNTCSPYYHPSSEQPTGLNKILGCQSTHTQNKLQQPEVSIIPVDAEGCRTNINMDVVSGFPVNISSSKLEITQFEVIKENLPKEEAVKELKISATSKDITDKSKNNLPTASNMTTNDCITKEEIKAVNISQINIRCDSSSKSDHESSDSDSSSSSNSTSSSSSSSSSGSGTTNPSPLLSVIKNKEILGKIYTDTSNDSGHKAVPEIINVGNTADDTPVIEKTDKSQEEVVKKLEEMSVPSTNQKNNDNVLSLTNLIVGAEESPAKVFPVVKSDDVIRNTSMETPAKDEALLSEADISETPSSSKAGMETLTNLSSKISALISAQDPKATKADSPLNQTLSITNQTTAKPKIIDVQCLVPAVSVTRGIPEALSFTKEREPQVSHSSHSSSQSSAQPDCKLGLELEKKRLRIISKLKTKPQLPVVPKGIRAKRVPAAKTEEPVNVKVNTKTDEDQSKNNVIKRRKSQSKPHVNILQKNLDTAEVPKDHSIAENTRTILRLTTIKEATGVEEESKKEKHESSRASSNVRGQSRSEAQTCPNANINKRKNSTDLTKSKSKTVKNEKKKDNKPKESTVKNSKGSEQTCDNIIVDNVLENKIEKVHSSNEEKILNSKEQINSNENTKRTLKSKVDQIKRDLFSDDENNDQRTTRSRTRQISDAQKSDCGGPNTESSSSAIKIANEKNGPVSSKEDLSCVLECLQLVPANKHTTVEPDGIGSLNATISNTVEYRFVHDDSVPVKKRRRKFRSSELRFQVKVDSTDEKDKERGKMMTATPYEEIFNISPKSKRKVVNKRPALKSIKCTKLQLSTLQNSSSSVFKGSEIKPLATSSPMSEPSTSGTTKIHGKNPLSSGRKSVSKSPDGKRKQTVDNAQDPPKDDRKKRKASESRESEQVEKKARATDPQVLLSMLNVDEFLTSVHGPT</sequence>
<feature type="region of interest" description="Disordered" evidence="1">
    <location>
        <begin position="1715"/>
        <end position="1749"/>
    </location>
</feature>
<feature type="compositionally biased region" description="Low complexity" evidence="1">
    <location>
        <begin position="237"/>
        <end position="251"/>
    </location>
</feature>
<feature type="region of interest" description="Disordered" evidence="1">
    <location>
        <begin position="1874"/>
        <end position="1942"/>
    </location>
</feature>
<accession>A0AAJ7RCF1</accession>
<organism evidence="2 4">
    <name type="scientific">Cephus cinctus</name>
    <name type="common">Wheat stem sawfly</name>
    <dbReference type="NCBI Taxonomy" id="211228"/>
    <lineage>
        <taxon>Eukaryota</taxon>
        <taxon>Metazoa</taxon>
        <taxon>Ecdysozoa</taxon>
        <taxon>Arthropoda</taxon>
        <taxon>Hexapoda</taxon>
        <taxon>Insecta</taxon>
        <taxon>Pterygota</taxon>
        <taxon>Neoptera</taxon>
        <taxon>Endopterygota</taxon>
        <taxon>Hymenoptera</taxon>
        <taxon>Cephoidea</taxon>
        <taxon>Cephidae</taxon>
        <taxon>Cephus</taxon>
    </lineage>
</organism>
<evidence type="ECO:0000313" key="4">
    <source>
        <dbReference type="RefSeq" id="XP_024938382.1"/>
    </source>
</evidence>
<gene>
    <name evidence="3 4" type="primary">LOC107265371</name>
</gene>
<feature type="region of interest" description="Disordered" evidence="1">
    <location>
        <begin position="1552"/>
        <end position="1578"/>
    </location>
</feature>
<feature type="compositionally biased region" description="Basic and acidic residues" evidence="1">
    <location>
        <begin position="1409"/>
        <end position="1418"/>
    </location>
</feature>
<proteinExistence type="predicted"/>
<feature type="region of interest" description="Disordered" evidence="1">
    <location>
        <begin position="968"/>
        <end position="996"/>
    </location>
</feature>
<feature type="compositionally biased region" description="Basic and acidic residues" evidence="1">
    <location>
        <begin position="1897"/>
        <end position="1917"/>
    </location>
</feature>
<feature type="compositionally biased region" description="Low complexity" evidence="1">
    <location>
        <begin position="118"/>
        <end position="131"/>
    </location>
</feature>
<reference evidence="3 4" key="1">
    <citation type="submission" date="2025-04" db="UniProtKB">
        <authorList>
            <consortium name="RefSeq"/>
        </authorList>
    </citation>
    <scope>IDENTIFICATION</scope>
</reference>
<feature type="region of interest" description="Disordered" evidence="1">
    <location>
        <begin position="880"/>
        <end position="907"/>
    </location>
</feature>
<dbReference type="RefSeq" id="XP_024938382.1">
    <property type="nucleotide sequence ID" value="XM_025082614.1"/>
</dbReference>